<keyword evidence="4 12" id="KW-0963">Cytoplasm</keyword>
<gene>
    <name evidence="12 14" type="primary">cysS</name>
    <name evidence="14" type="ORF">SADO_15454</name>
</gene>
<keyword evidence="7 12" id="KW-0547">Nucleotide-binding</keyword>
<dbReference type="PANTHER" id="PTHR10890">
    <property type="entry name" value="CYSTEINYL-TRNA SYNTHETASE"/>
    <property type="match status" value="1"/>
</dbReference>
<dbReference type="SUPFAM" id="SSF47323">
    <property type="entry name" value="Anticodon-binding domain of a subclass of class I aminoacyl-tRNA synthetases"/>
    <property type="match status" value="1"/>
</dbReference>
<dbReference type="Pfam" id="PF09190">
    <property type="entry name" value="DALR_2"/>
    <property type="match status" value="1"/>
</dbReference>
<evidence type="ECO:0000313" key="14">
    <source>
        <dbReference type="EMBL" id="MES1930659.1"/>
    </source>
</evidence>
<dbReference type="InterPro" id="IPR015803">
    <property type="entry name" value="Cys-tRNA-ligase"/>
</dbReference>
<dbReference type="SUPFAM" id="SSF52374">
    <property type="entry name" value="Nucleotidylyl transferase"/>
    <property type="match status" value="1"/>
</dbReference>
<dbReference type="Proteomes" id="UP001460888">
    <property type="component" value="Unassembled WGS sequence"/>
</dbReference>
<keyword evidence="5 12" id="KW-0436">Ligase</keyword>
<dbReference type="CDD" id="cd07963">
    <property type="entry name" value="Anticodon_Ia_Cys"/>
    <property type="match status" value="1"/>
</dbReference>
<evidence type="ECO:0000256" key="7">
    <source>
        <dbReference type="ARBA" id="ARBA00022741"/>
    </source>
</evidence>
<dbReference type="Pfam" id="PF23493">
    <property type="entry name" value="CysS_C"/>
    <property type="match status" value="1"/>
</dbReference>
<keyword evidence="11 12" id="KW-0030">Aminoacyl-tRNA synthetase</keyword>
<evidence type="ECO:0000256" key="8">
    <source>
        <dbReference type="ARBA" id="ARBA00022833"/>
    </source>
</evidence>
<evidence type="ECO:0000256" key="11">
    <source>
        <dbReference type="ARBA" id="ARBA00023146"/>
    </source>
</evidence>
<evidence type="ECO:0000256" key="6">
    <source>
        <dbReference type="ARBA" id="ARBA00022723"/>
    </source>
</evidence>
<dbReference type="SMART" id="SM00840">
    <property type="entry name" value="DALR_2"/>
    <property type="match status" value="1"/>
</dbReference>
<dbReference type="InterPro" id="IPR056411">
    <property type="entry name" value="CysS_C"/>
</dbReference>
<feature type="binding site" evidence="12">
    <location>
        <position position="273"/>
    </location>
    <ligand>
        <name>ATP</name>
        <dbReference type="ChEBI" id="CHEBI:30616"/>
    </ligand>
</feature>
<dbReference type="InterPro" id="IPR024909">
    <property type="entry name" value="Cys-tRNA/MSH_ligase"/>
</dbReference>
<evidence type="ECO:0000256" key="4">
    <source>
        <dbReference type="ARBA" id="ARBA00022490"/>
    </source>
</evidence>
<dbReference type="PRINTS" id="PR00983">
    <property type="entry name" value="TRNASYNTHCYS"/>
</dbReference>
<feature type="binding site" evidence="12">
    <location>
        <position position="28"/>
    </location>
    <ligand>
        <name>Zn(2+)</name>
        <dbReference type="ChEBI" id="CHEBI:29105"/>
    </ligand>
</feature>
<feature type="short sequence motif" description="'HIGH' region" evidence="12">
    <location>
        <begin position="30"/>
        <end position="40"/>
    </location>
</feature>
<dbReference type="EC" id="6.1.1.16" evidence="12"/>
<keyword evidence="6 12" id="KW-0479">Metal-binding</keyword>
<evidence type="ECO:0000313" key="15">
    <source>
        <dbReference type="Proteomes" id="UP001460888"/>
    </source>
</evidence>
<feature type="binding site" evidence="12">
    <location>
        <position position="238"/>
    </location>
    <ligand>
        <name>Zn(2+)</name>
        <dbReference type="ChEBI" id="CHEBI:29105"/>
    </ligand>
</feature>
<accession>A0ABV2B450</accession>
<dbReference type="RefSeq" id="WP_353113066.1">
    <property type="nucleotide sequence ID" value="NZ_APND01000005.1"/>
</dbReference>
<comment type="subunit">
    <text evidence="3 12">Monomer.</text>
</comment>
<comment type="caution">
    <text evidence="14">The sequence shown here is derived from an EMBL/GenBank/DDBJ whole genome shotgun (WGS) entry which is preliminary data.</text>
</comment>
<dbReference type="InterPro" id="IPR032678">
    <property type="entry name" value="tRNA-synt_1_cat_dom"/>
</dbReference>
<dbReference type="PANTHER" id="PTHR10890:SF3">
    <property type="entry name" value="CYSTEINE--TRNA LIGASE, CYTOPLASMIC"/>
    <property type="match status" value="1"/>
</dbReference>
<dbReference type="HAMAP" id="MF_00041">
    <property type="entry name" value="Cys_tRNA_synth"/>
    <property type="match status" value="1"/>
</dbReference>
<feature type="binding site" evidence="12">
    <location>
        <position position="213"/>
    </location>
    <ligand>
        <name>Zn(2+)</name>
        <dbReference type="ChEBI" id="CHEBI:29105"/>
    </ligand>
</feature>
<name>A0ABV2B450_9GAMM</name>
<comment type="subcellular location">
    <subcellularLocation>
        <location evidence="1 12">Cytoplasm</location>
    </subcellularLocation>
</comment>
<feature type="binding site" evidence="12">
    <location>
        <position position="242"/>
    </location>
    <ligand>
        <name>Zn(2+)</name>
        <dbReference type="ChEBI" id="CHEBI:29105"/>
    </ligand>
</feature>
<dbReference type="CDD" id="cd00672">
    <property type="entry name" value="CysRS_core"/>
    <property type="match status" value="1"/>
</dbReference>
<dbReference type="InterPro" id="IPR015273">
    <property type="entry name" value="Cys-tRNA-synt_Ia_DALR"/>
</dbReference>
<evidence type="ECO:0000256" key="12">
    <source>
        <dbReference type="HAMAP-Rule" id="MF_00041"/>
    </source>
</evidence>
<keyword evidence="9 12" id="KW-0067">ATP-binding</keyword>
<keyword evidence="8 12" id="KW-0862">Zinc</keyword>
<dbReference type="Gene3D" id="1.20.120.1910">
    <property type="entry name" value="Cysteine-tRNA ligase, C-terminal anti-codon recognition domain"/>
    <property type="match status" value="1"/>
</dbReference>
<comment type="catalytic activity">
    <reaction evidence="12">
        <text>tRNA(Cys) + L-cysteine + ATP = L-cysteinyl-tRNA(Cys) + AMP + diphosphate</text>
        <dbReference type="Rhea" id="RHEA:17773"/>
        <dbReference type="Rhea" id="RHEA-COMP:9661"/>
        <dbReference type="Rhea" id="RHEA-COMP:9679"/>
        <dbReference type="ChEBI" id="CHEBI:30616"/>
        <dbReference type="ChEBI" id="CHEBI:33019"/>
        <dbReference type="ChEBI" id="CHEBI:35235"/>
        <dbReference type="ChEBI" id="CHEBI:78442"/>
        <dbReference type="ChEBI" id="CHEBI:78517"/>
        <dbReference type="ChEBI" id="CHEBI:456215"/>
        <dbReference type="EC" id="6.1.1.16"/>
    </reaction>
</comment>
<comment type="similarity">
    <text evidence="2 12">Belongs to the class-I aminoacyl-tRNA synthetase family.</text>
</comment>
<evidence type="ECO:0000256" key="1">
    <source>
        <dbReference type="ARBA" id="ARBA00004496"/>
    </source>
</evidence>
<evidence type="ECO:0000256" key="5">
    <source>
        <dbReference type="ARBA" id="ARBA00022598"/>
    </source>
</evidence>
<dbReference type="Gene3D" id="3.40.50.620">
    <property type="entry name" value="HUPs"/>
    <property type="match status" value="1"/>
</dbReference>
<keyword evidence="10 12" id="KW-0648">Protein biosynthesis</keyword>
<evidence type="ECO:0000256" key="10">
    <source>
        <dbReference type="ARBA" id="ARBA00022917"/>
    </source>
</evidence>
<evidence type="ECO:0000256" key="2">
    <source>
        <dbReference type="ARBA" id="ARBA00005594"/>
    </source>
</evidence>
<evidence type="ECO:0000259" key="13">
    <source>
        <dbReference type="SMART" id="SM00840"/>
    </source>
</evidence>
<comment type="cofactor">
    <cofactor evidence="12">
        <name>Zn(2+)</name>
        <dbReference type="ChEBI" id="CHEBI:29105"/>
    </cofactor>
    <text evidence="12">Binds 1 zinc ion per subunit.</text>
</comment>
<dbReference type="Pfam" id="PF01406">
    <property type="entry name" value="tRNA-synt_1e"/>
    <property type="match status" value="1"/>
</dbReference>
<protein>
    <recommendedName>
        <fullName evidence="12">Cysteine--tRNA ligase</fullName>
        <ecNumber evidence="12">6.1.1.16</ecNumber>
    </recommendedName>
    <alternativeName>
        <fullName evidence="12">Cysteinyl-tRNA synthetase</fullName>
        <shortName evidence="12">CysRS</shortName>
    </alternativeName>
</protein>
<sequence length="468" mass="52062">MIHLHDSLSGRRQPLETLEPGHVRLYVCGVTVYDYCHLGHARVMIVFDMFVRYLRAQGWRVTYVRNITDIDDKIINRARETDDTPEAIALRFAEAMREDEAALGLEAPNQEPTATGHVEQIIAMIERLVETGAAYVGESDGDRADVYYDVSTFENYGALSGRRTEDLRAGARIAVNESKTDPLDFVLWKAVKPGEPSWESPWGPGRPGWHIECSAMSTHCLGDSFDIHGGGLDLQFPHHENEIAQSEAATGQRYATRWMHNGFVTVDDEKMSKSLGNFLTIRDVLDRYDAESVRYFVLSSHYRSPLAYTAEAMDAATSSLSRLYTALRDVPGNSVESEAADAFEARFTQAMADDLNTPAAIAVLFEMARESNRLKTREPEEAGAIAVRLRVLGGQIGLLQQSPEAFLQGGQATGPDALDAETVEDLLHERREARNAKDFARADEIRDELTAKGIALEDGPNGTLWRRV</sequence>
<proteinExistence type="inferred from homology"/>
<dbReference type="GO" id="GO:0004817">
    <property type="term" value="F:cysteine-tRNA ligase activity"/>
    <property type="evidence" value="ECO:0007669"/>
    <property type="project" value="UniProtKB-EC"/>
</dbReference>
<dbReference type="NCBIfam" id="TIGR00435">
    <property type="entry name" value="cysS"/>
    <property type="match status" value="1"/>
</dbReference>
<reference evidence="14 15" key="1">
    <citation type="submission" date="2013-03" db="EMBL/GenBank/DDBJ databases">
        <title>Salinisphaera dokdonensis CL-ES53 Genome Sequencing.</title>
        <authorList>
            <person name="Li C."/>
            <person name="Lai Q."/>
            <person name="Shao Z."/>
        </authorList>
    </citation>
    <scope>NUCLEOTIDE SEQUENCE [LARGE SCALE GENOMIC DNA]</scope>
    <source>
        <strain evidence="14 15">CL-ES53</strain>
    </source>
</reference>
<feature type="domain" description="Cysteinyl-tRNA synthetase class Ia DALR" evidence="13">
    <location>
        <begin position="346"/>
        <end position="407"/>
    </location>
</feature>
<organism evidence="14 15">
    <name type="scientific">Salinisphaera dokdonensis CL-ES53</name>
    <dbReference type="NCBI Taxonomy" id="1304272"/>
    <lineage>
        <taxon>Bacteria</taxon>
        <taxon>Pseudomonadati</taxon>
        <taxon>Pseudomonadota</taxon>
        <taxon>Gammaproteobacteria</taxon>
        <taxon>Salinisphaerales</taxon>
        <taxon>Salinisphaeraceae</taxon>
        <taxon>Salinisphaera</taxon>
    </lineage>
</organism>
<dbReference type="InterPro" id="IPR014729">
    <property type="entry name" value="Rossmann-like_a/b/a_fold"/>
</dbReference>
<evidence type="ECO:0000256" key="3">
    <source>
        <dbReference type="ARBA" id="ARBA00011245"/>
    </source>
</evidence>
<keyword evidence="15" id="KW-1185">Reference proteome</keyword>
<dbReference type="InterPro" id="IPR009080">
    <property type="entry name" value="tRNAsynth_Ia_anticodon-bd"/>
</dbReference>
<feature type="short sequence motif" description="'KMSKS' region" evidence="12">
    <location>
        <begin position="270"/>
        <end position="274"/>
    </location>
</feature>
<evidence type="ECO:0000256" key="9">
    <source>
        <dbReference type="ARBA" id="ARBA00022840"/>
    </source>
</evidence>
<dbReference type="EMBL" id="APND01000005">
    <property type="protein sequence ID" value="MES1930659.1"/>
    <property type="molecule type" value="Genomic_DNA"/>
</dbReference>